<accession>A0A0S2MPE8</accession>
<geneLocation type="mitochondrion" evidence="17"/>
<evidence type="ECO:0000256" key="16">
    <source>
        <dbReference type="SAM" id="Phobius"/>
    </source>
</evidence>
<evidence type="ECO:0000256" key="10">
    <source>
        <dbReference type="ARBA" id="ARBA00022989"/>
    </source>
</evidence>
<proteinExistence type="inferred from homology"/>
<dbReference type="GO" id="GO:0031966">
    <property type="term" value="C:mitochondrial membrane"/>
    <property type="evidence" value="ECO:0007669"/>
    <property type="project" value="UniProtKB-SubCell"/>
</dbReference>
<dbReference type="EMBL" id="JX412761">
    <property type="protein sequence ID" value="ALO76530.1"/>
    <property type="molecule type" value="Genomic_DNA"/>
</dbReference>
<feature type="transmembrane region" description="Helical" evidence="16">
    <location>
        <begin position="123"/>
        <end position="143"/>
    </location>
</feature>
<evidence type="ECO:0000256" key="1">
    <source>
        <dbReference type="ARBA" id="ARBA00004225"/>
    </source>
</evidence>
<organism evidence="17">
    <name type="scientific">Scydmaeninae sp. 840218</name>
    <dbReference type="NCBI Taxonomy" id="1213605"/>
    <lineage>
        <taxon>Eukaryota</taxon>
        <taxon>Metazoa</taxon>
        <taxon>Ecdysozoa</taxon>
        <taxon>Arthropoda</taxon>
        <taxon>Hexapoda</taxon>
        <taxon>Insecta</taxon>
        <taxon>Pterygota</taxon>
        <taxon>Neoptera</taxon>
        <taxon>Endopterygota</taxon>
        <taxon>Coleoptera</taxon>
        <taxon>Polyphaga</taxon>
        <taxon>Staphyliniformia</taxon>
        <taxon>Staphylinidae</taxon>
        <taxon>Scydmaeninae</taxon>
    </lineage>
</organism>
<evidence type="ECO:0000256" key="15">
    <source>
        <dbReference type="ARBA" id="ARBA00049551"/>
    </source>
</evidence>
<evidence type="ECO:0000256" key="5">
    <source>
        <dbReference type="ARBA" id="ARBA00022448"/>
    </source>
</evidence>
<comment type="similarity">
    <text evidence="2">Belongs to the complex I subunit 6 family.</text>
</comment>
<keyword evidence="13 16" id="KW-0472">Membrane</keyword>
<keyword evidence="7 16" id="KW-0812">Transmembrane</keyword>
<comment type="catalytic activity">
    <reaction evidence="15">
        <text>a ubiquinone + NADH + 5 H(+)(in) = a ubiquinol + NAD(+) + 4 H(+)(out)</text>
        <dbReference type="Rhea" id="RHEA:29091"/>
        <dbReference type="Rhea" id="RHEA-COMP:9565"/>
        <dbReference type="Rhea" id="RHEA-COMP:9566"/>
        <dbReference type="ChEBI" id="CHEBI:15378"/>
        <dbReference type="ChEBI" id="CHEBI:16389"/>
        <dbReference type="ChEBI" id="CHEBI:17976"/>
        <dbReference type="ChEBI" id="CHEBI:57540"/>
        <dbReference type="ChEBI" id="CHEBI:57945"/>
        <dbReference type="EC" id="7.1.1.2"/>
    </reaction>
</comment>
<evidence type="ECO:0000313" key="17">
    <source>
        <dbReference type="EMBL" id="ALO76530.1"/>
    </source>
</evidence>
<sequence>MITLLLVSTIMFMIMKHPLSMGMNLLMQIIIITLITGNTINFWWFSYITFLIMIGGMMVLFIYMTSIASNEKFKMNFKLPLVILMVSVINTNLMNYKMKINETLIYEEPIISITKFFCFPSNLIMAMMIIYLLITLIAVVKIVSIKTGPLRSN</sequence>
<keyword evidence="8" id="KW-1278">Translocase</keyword>
<dbReference type="PANTHER" id="PTHR11435">
    <property type="entry name" value="NADH UBIQUINONE OXIDOREDUCTASE SUBUNIT ND6"/>
    <property type="match status" value="1"/>
</dbReference>
<evidence type="ECO:0000256" key="13">
    <source>
        <dbReference type="ARBA" id="ARBA00023136"/>
    </source>
</evidence>
<protein>
    <recommendedName>
        <fullName evidence="4">NADH-ubiquinone oxidoreductase chain 6</fullName>
        <ecNumber evidence="3">7.1.1.2</ecNumber>
    </recommendedName>
    <alternativeName>
        <fullName evidence="14">NADH dehydrogenase subunit 6</fullName>
    </alternativeName>
</protein>
<dbReference type="GO" id="GO:0008137">
    <property type="term" value="F:NADH dehydrogenase (ubiquinone) activity"/>
    <property type="evidence" value="ECO:0007669"/>
    <property type="project" value="UniProtKB-EC"/>
</dbReference>
<evidence type="ECO:0000256" key="2">
    <source>
        <dbReference type="ARBA" id="ARBA00005698"/>
    </source>
</evidence>
<evidence type="ECO:0000256" key="11">
    <source>
        <dbReference type="ARBA" id="ARBA00023027"/>
    </source>
</evidence>
<dbReference type="InterPro" id="IPR050269">
    <property type="entry name" value="ComplexI_Subunit6"/>
</dbReference>
<feature type="transmembrane region" description="Helical" evidence="16">
    <location>
        <begin position="44"/>
        <end position="63"/>
    </location>
</feature>
<evidence type="ECO:0000256" key="7">
    <source>
        <dbReference type="ARBA" id="ARBA00022692"/>
    </source>
</evidence>
<evidence type="ECO:0000256" key="4">
    <source>
        <dbReference type="ARBA" id="ARBA00021095"/>
    </source>
</evidence>
<keyword evidence="10 16" id="KW-1133">Transmembrane helix</keyword>
<evidence type="ECO:0000256" key="12">
    <source>
        <dbReference type="ARBA" id="ARBA00023128"/>
    </source>
</evidence>
<dbReference type="AlphaFoldDB" id="A0A0S2MPE8"/>
<keyword evidence="12 17" id="KW-0496">Mitochondrion</keyword>
<evidence type="ECO:0000256" key="9">
    <source>
        <dbReference type="ARBA" id="ARBA00022982"/>
    </source>
</evidence>
<evidence type="ECO:0000256" key="3">
    <source>
        <dbReference type="ARBA" id="ARBA00012944"/>
    </source>
</evidence>
<keyword evidence="11" id="KW-0520">NAD</keyword>
<evidence type="ECO:0000256" key="8">
    <source>
        <dbReference type="ARBA" id="ARBA00022967"/>
    </source>
</evidence>
<name>A0A0S2MPE8_9COLE</name>
<keyword evidence="5" id="KW-0813">Transport</keyword>
<keyword evidence="6" id="KW-0679">Respiratory chain</keyword>
<feature type="transmembrane region" description="Helical" evidence="16">
    <location>
        <begin position="75"/>
        <end position="94"/>
    </location>
</feature>
<feature type="transmembrane region" description="Helical" evidence="16">
    <location>
        <begin position="21"/>
        <end position="38"/>
    </location>
</feature>
<dbReference type="EC" id="7.1.1.2" evidence="3"/>
<comment type="subcellular location">
    <subcellularLocation>
        <location evidence="1">Mitochondrion membrane</location>
        <topology evidence="1">Multi-pass membrane protein</topology>
    </subcellularLocation>
</comment>
<evidence type="ECO:0000256" key="6">
    <source>
        <dbReference type="ARBA" id="ARBA00022660"/>
    </source>
</evidence>
<evidence type="ECO:0000256" key="14">
    <source>
        <dbReference type="ARBA" id="ARBA00031019"/>
    </source>
</evidence>
<dbReference type="PANTHER" id="PTHR11435:SF1">
    <property type="entry name" value="NADH-UBIQUINONE OXIDOREDUCTASE CHAIN 6"/>
    <property type="match status" value="1"/>
</dbReference>
<keyword evidence="9" id="KW-0249">Electron transport</keyword>
<gene>
    <name evidence="17" type="primary">nad6</name>
</gene>
<reference evidence="17" key="1">
    <citation type="submission" date="2012-06" db="EMBL/GenBank/DDBJ databases">
        <title>Mitogenomics of the Coleoptera under dense taxon sampling.</title>
        <authorList>
            <person name="Timmermans M.J.T.N."/>
            <person name="Lim J."/>
            <person name="Dodsworth S."/>
            <person name="Haran J."/>
            <person name="Ahrens D."/>
            <person name="Bocak L."/>
            <person name="London A."/>
            <person name="Culverwell L."/>
            <person name="Vogler A.P."/>
        </authorList>
    </citation>
    <scope>NUCLEOTIDE SEQUENCE</scope>
</reference>